<dbReference type="SUPFAM" id="SSF52799">
    <property type="entry name" value="(Phosphotyrosine protein) phosphatases II"/>
    <property type="match status" value="1"/>
</dbReference>
<dbReference type="GO" id="GO:0005737">
    <property type="term" value="C:cytoplasm"/>
    <property type="evidence" value="ECO:0007669"/>
    <property type="project" value="UniProtKB-SubCell"/>
</dbReference>
<evidence type="ECO:0000313" key="5">
    <source>
        <dbReference type="EMBL" id="KAG0145803.1"/>
    </source>
</evidence>
<dbReference type="OrthoDB" id="6375174at2759"/>
<dbReference type="GO" id="GO:0052840">
    <property type="term" value="F:inositol diphosphate tetrakisphosphate diphosphatase activity"/>
    <property type="evidence" value="ECO:0007669"/>
    <property type="project" value="TreeGrafter"/>
</dbReference>
<dbReference type="FunFam" id="3.90.190.10:FF:000035">
    <property type="entry name" value="Tyrosine phosphatase, putative"/>
    <property type="match status" value="1"/>
</dbReference>
<evidence type="ECO:0000256" key="3">
    <source>
        <dbReference type="ARBA" id="ARBA00022801"/>
    </source>
</evidence>
<evidence type="ECO:0000256" key="1">
    <source>
        <dbReference type="ARBA" id="ARBA00004496"/>
    </source>
</evidence>
<keyword evidence="3" id="KW-0378">Hydrolase</keyword>
<dbReference type="EMBL" id="MU167270">
    <property type="protein sequence ID" value="KAG0145803.1"/>
    <property type="molecule type" value="Genomic_DNA"/>
</dbReference>
<proteinExistence type="predicted"/>
<evidence type="ECO:0000256" key="4">
    <source>
        <dbReference type="SAM" id="MobiDB-lite"/>
    </source>
</evidence>
<sequence>MIERHVLLNSLQEPAAKSGQSDDGSLSGPSRTKSPLNDADLATKLLTAPLVPPLGFAMVTPGVYRSGHPNYRNFAFLEGLKLTSIMYLCTDTYRPHTFNWAQERGLKIFHYRINLSKDPTTPLPSHSLYANALVDVLDRRNLPILIHCNKGQHRVGTLCALLRLFQGWDKAAVKAEWDKFLGEPPPPGRNMIWSPGPASALVYAGSDSSGASVGDSETNHIKSHKPGKVKNKFADSRARLNEWNYVDEFPMELVHVEPDWMPAWFPSEMGNT</sequence>
<evidence type="ECO:0000313" key="6">
    <source>
        <dbReference type="Proteomes" id="UP000886653"/>
    </source>
</evidence>
<accession>A0A9P6NKP1</accession>
<keyword evidence="6" id="KW-1185">Reference proteome</keyword>
<evidence type="ECO:0000256" key="2">
    <source>
        <dbReference type="ARBA" id="ARBA00022490"/>
    </source>
</evidence>
<dbReference type="InterPro" id="IPR020428">
    <property type="entry name" value="PFA-DSPs"/>
</dbReference>
<feature type="region of interest" description="Disordered" evidence="4">
    <location>
        <begin position="13"/>
        <end position="37"/>
    </location>
</feature>
<dbReference type="InterPro" id="IPR004861">
    <property type="entry name" value="Siw14-like"/>
</dbReference>
<organism evidence="5 6">
    <name type="scientific">Cronartium quercuum f. sp. fusiforme G11</name>
    <dbReference type="NCBI Taxonomy" id="708437"/>
    <lineage>
        <taxon>Eukaryota</taxon>
        <taxon>Fungi</taxon>
        <taxon>Dikarya</taxon>
        <taxon>Basidiomycota</taxon>
        <taxon>Pucciniomycotina</taxon>
        <taxon>Pucciniomycetes</taxon>
        <taxon>Pucciniales</taxon>
        <taxon>Coleosporiaceae</taxon>
        <taxon>Cronartium</taxon>
    </lineage>
</organism>
<gene>
    <name evidence="5" type="ORF">CROQUDRAFT_671519</name>
</gene>
<feature type="compositionally biased region" description="Polar residues" evidence="4">
    <location>
        <begin position="18"/>
        <end position="35"/>
    </location>
</feature>
<comment type="subcellular location">
    <subcellularLocation>
        <location evidence="1">Cytoplasm</location>
    </subcellularLocation>
</comment>
<dbReference type="PRINTS" id="PR01911">
    <property type="entry name" value="PFDSPHPHTASE"/>
</dbReference>
<keyword evidence="2" id="KW-0963">Cytoplasm</keyword>
<dbReference type="Pfam" id="PF03162">
    <property type="entry name" value="Y_phosphatase2"/>
    <property type="match status" value="1"/>
</dbReference>
<dbReference type="Proteomes" id="UP000886653">
    <property type="component" value="Unassembled WGS sequence"/>
</dbReference>
<dbReference type="PANTHER" id="PTHR31126">
    <property type="entry name" value="TYROSINE-PROTEIN PHOSPHATASE"/>
    <property type="match status" value="1"/>
</dbReference>
<comment type="caution">
    <text evidence="5">The sequence shown here is derived from an EMBL/GenBank/DDBJ whole genome shotgun (WGS) entry which is preliminary data.</text>
</comment>
<dbReference type="GO" id="GO:0016791">
    <property type="term" value="F:phosphatase activity"/>
    <property type="evidence" value="ECO:0007669"/>
    <property type="project" value="InterPro"/>
</dbReference>
<dbReference type="PANTHER" id="PTHR31126:SF74">
    <property type="entry name" value="TYROSINE-PROTEIN PHOSPHATASE-LIKE PROTEIN OCA2"/>
    <property type="match status" value="1"/>
</dbReference>
<protein>
    <submittedName>
        <fullName evidence="5">Uncharacterized protein</fullName>
    </submittedName>
</protein>
<dbReference type="AlphaFoldDB" id="A0A9P6NKP1"/>
<name>A0A9P6NKP1_9BASI</name>
<dbReference type="InterPro" id="IPR029021">
    <property type="entry name" value="Prot-tyrosine_phosphatase-like"/>
</dbReference>
<reference evidence="5" key="1">
    <citation type="submission" date="2013-11" db="EMBL/GenBank/DDBJ databases">
        <title>Genome sequence of the fusiform rust pathogen reveals effectors for host alternation and coevolution with pine.</title>
        <authorList>
            <consortium name="DOE Joint Genome Institute"/>
            <person name="Smith K."/>
            <person name="Pendleton A."/>
            <person name="Kubisiak T."/>
            <person name="Anderson C."/>
            <person name="Salamov A."/>
            <person name="Aerts A."/>
            <person name="Riley R."/>
            <person name="Clum A."/>
            <person name="Lindquist E."/>
            <person name="Ence D."/>
            <person name="Campbell M."/>
            <person name="Kronenberg Z."/>
            <person name="Feau N."/>
            <person name="Dhillon B."/>
            <person name="Hamelin R."/>
            <person name="Burleigh J."/>
            <person name="Smith J."/>
            <person name="Yandell M."/>
            <person name="Nelson C."/>
            <person name="Grigoriev I."/>
            <person name="Davis J."/>
        </authorList>
    </citation>
    <scope>NUCLEOTIDE SEQUENCE</scope>
    <source>
        <strain evidence="5">G11</strain>
    </source>
</reference>
<dbReference type="Gene3D" id="3.90.190.10">
    <property type="entry name" value="Protein tyrosine phosphatase superfamily"/>
    <property type="match status" value="1"/>
</dbReference>